<keyword evidence="4" id="KW-0862">Zinc</keyword>
<dbReference type="Pfam" id="PF00096">
    <property type="entry name" value="zf-C2H2"/>
    <property type="match status" value="1"/>
</dbReference>
<feature type="region of interest" description="Disordered" evidence="6">
    <location>
        <begin position="1"/>
        <end position="52"/>
    </location>
</feature>
<dbReference type="OrthoDB" id="654211at2759"/>
<dbReference type="FunFam" id="3.30.160.60:FF:000100">
    <property type="entry name" value="Zinc finger 45-like"/>
    <property type="match status" value="1"/>
</dbReference>
<sequence>MTVDTHANPSTFSGQAVNSALSDTWSTNNPLTRDTQVLSAESTEPLRSRNTKRNNQFKCGWENCTSSGGFASKSSLMRHIELLHVSPRGFACPHCRKSFNRKDQLQAHRSTVHVGWG</sequence>
<dbReference type="InterPro" id="IPR013087">
    <property type="entry name" value="Znf_C2H2_type"/>
</dbReference>
<evidence type="ECO:0000256" key="6">
    <source>
        <dbReference type="SAM" id="MobiDB-lite"/>
    </source>
</evidence>
<dbReference type="PROSITE" id="PS00028">
    <property type="entry name" value="ZINC_FINGER_C2H2_1"/>
    <property type="match status" value="1"/>
</dbReference>
<dbReference type="Gene3D" id="3.30.160.60">
    <property type="entry name" value="Classic Zinc Finger"/>
    <property type="match status" value="2"/>
</dbReference>
<dbReference type="GO" id="GO:0003677">
    <property type="term" value="F:DNA binding"/>
    <property type="evidence" value="ECO:0007669"/>
    <property type="project" value="UniProtKB-KW"/>
</dbReference>
<feature type="compositionally biased region" description="Polar residues" evidence="6">
    <location>
        <begin position="1"/>
        <end position="42"/>
    </location>
</feature>
<dbReference type="SMART" id="SM00355">
    <property type="entry name" value="ZnF_C2H2"/>
    <property type="match status" value="2"/>
</dbReference>
<evidence type="ECO:0000259" key="7">
    <source>
        <dbReference type="PROSITE" id="PS50157"/>
    </source>
</evidence>
<feature type="domain" description="C2H2-type" evidence="7">
    <location>
        <begin position="90"/>
        <end position="117"/>
    </location>
</feature>
<evidence type="ECO:0000256" key="4">
    <source>
        <dbReference type="ARBA" id="ARBA00022833"/>
    </source>
</evidence>
<evidence type="ECO:0000256" key="3">
    <source>
        <dbReference type="ARBA" id="ARBA00022771"/>
    </source>
</evidence>
<evidence type="ECO:0000256" key="5">
    <source>
        <dbReference type="PROSITE-ProRule" id="PRU00042"/>
    </source>
</evidence>
<dbReference type="AlphaFoldDB" id="W6QKW0"/>
<keyword evidence="3 5" id="KW-0863">Zinc-finger</keyword>
<keyword evidence="8" id="KW-0238">DNA-binding</keyword>
<accession>W6QKW0</accession>
<proteinExistence type="predicted"/>
<reference evidence="8" key="1">
    <citation type="journal article" date="2014" name="Nat. Commun.">
        <title>Multiple recent horizontal transfers of a large genomic region in cheese making fungi.</title>
        <authorList>
            <person name="Cheeseman K."/>
            <person name="Ropars J."/>
            <person name="Renault P."/>
            <person name="Dupont J."/>
            <person name="Gouzy J."/>
            <person name="Branca A."/>
            <person name="Abraham A.L."/>
            <person name="Ceppi M."/>
            <person name="Conseiller E."/>
            <person name="Debuchy R."/>
            <person name="Malagnac F."/>
            <person name="Goarin A."/>
            <person name="Silar P."/>
            <person name="Lacoste S."/>
            <person name="Sallet E."/>
            <person name="Bensimon A."/>
            <person name="Giraud T."/>
            <person name="Brygoo Y."/>
        </authorList>
    </citation>
    <scope>NUCLEOTIDE SEQUENCE [LARGE SCALE GENOMIC DNA]</scope>
    <source>
        <strain evidence="8">FM164</strain>
    </source>
</reference>
<dbReference type="STRING" id="1365484.W6QKW0"/>
<organism evidence="8 9">
    <name type="scientific">Penicillium roqueforti (strain FM164)</name>
    <dbReference type="NCBI Taxonomy" id="1365484"/>
    <lineage>
        <taxon>Eukaryota</taxon>
        <taxon>Fungi</taxon>
        <taxon>Dikarya</taxon>
        <taxon>Ascomycota</taxon>
        <taxon>Pezizomycotina</taxon>
        <taxon>Eurotiomycetes</taxon>
        <taxon>Eurotiomycetidae</taxon>
        <taxon>Eurotiales</taxon>
        <taxon>Aspergillaceae</taxon>
        <taxon>Penicillium</taxon>
    </lineage>
</organism>
<evidence type="ECO:0000313" key="8">
    <source>
        <dbReference type="EMBL" id="CDM37478.1"/>
    </source>
</evidence>
<gene>
    <name evidence="8" type="ORF">PROQFM164_S06g000440</name>
</gene>
<dbReference type="Proteomes" id="UP000030686">
    <property type="component" value="Unassembled WGS sequence"/>
</dbReference>
<dbReference type="InterPro" id="IPR036236">
    <property type="entry name" value="Znf_C2H2_sf"/>
</dbReference>
<protein>
    <submittedName>
        <fullName evidence="8">Zinc finger C2H2-type/integrase DNA-binding domain</fullName>
    </submittedName>
</protein>
<keyword evidence="1" id="KW-0479">Metal-binding</keyword>
<evidence type="ECO:0000256" key="2">
    <source>
        <dbReference type="ARBA" id="ARBA00022737"/>
    </source>
</evidence>
<dbReference type="GO" id="GO:0008270">
    <property type="term" value="F:zinc ion binding"/>
    <property type="evidence" value="ECO:0007669"/>
    <property type="project" value="UniProtKB-KW"/>
</dbReference>
<evidence type="ECO:0000313" key="9">
    <source>
        <dbReference type="Proteomes" id="UP000030686"/>
    </source>
</evidence>
<keyword evidence="2" id="KW-0677">Repeat</keyword>
<evidence type="ECO:0000256" key="1">
    <source>
        <dbReference type="ARBA" id="ARBA00022723"/>
    </source>
</evidence>
<dbReference type="PROSITE" id="PS50157">
    <property type="entry name" value="ZINC_FINGER_C2H2_2"/>
    <property type="match status" value="1"/>
</dbReference>
<name>W6QKW0_PENRF</name>
<dbReference type="SUPFAM" id="SSF57667">
    <property type="entry name" value="beta-beta-alpha zinc fingers"/>
    <property type="match status" value="1"/>
</dbReference>
<keyword evidence="9" id="KW-1185">Reference proteome</keyword>
<dbReference type="EMBL" id="HG792020">
    <property type="protein sequence ID" value="CDM37478.1"/>
    <property type="molecule type" value="Genomic_DNA"/>
</dbReference>